<sequence>MKTITFKFNWIVYDLKKIQEVLSNYNTLQLTDLASDPFCSPDYPSVAWELHINVTKGYSYFSVWLRQIGPNSLKDLVKTKYKIYALNESKRVDIAEFAIYIF</sequence>
<dbReference type="AlphaFoldDB" id="A0A1I8BVX9"/>
<keyword evidence="1" id="KW-1185">Reference proteome</keyword>
<name>A0A1I8BVX9_MELHA</name>
<evidence type="ECO:0000313" key="2">
    <source>
        <dbReference type="WBParaSite" id="MhA1_Contig618.frz3.gene5"/>
    </source>
</evidence>
<accession>A0A1I8BVX9</accession>
<proteinExistence type="predicted"/>
<reference evidence="2" key="1">
    <citation type="submission" date="2016-11" db="UniProtKB">
        <authorList>
            <consortium name="WormBaseParasite"/>
        </authorList>
    </citation>
    <scope>IDENTIFICATION</scope>
</reference>
<dbReference type="WBParaSite" id="MhA1_Contig618.frz3.gene5">
    <property type="protein sequence ID" value="MhA1_Contig618.frz3.gene5"/>
    <property type="gene ID" value="MhA1_Contig618.frz3.gene5"/>
</dbReference>
<organism evidence="1 2">
    <name type="scientific">Meloidogyne hapla</name>
    <name type="common">Root-knot nematode worm</name>
    <dbReference type="NCBI Taxonomy" id="6305"/>
    <lineage>
        <taxon>Eukaryota</taxon>
        <taxon>Metazoa</taxon>
        <taxon>Ecdysozoa</taxon>
        <taxon>Nematoda</taxon>
        <taxon>Chromadorea</taxon>
        <taxon>Rhabditida</taxon>
        <taxon>Tylenchina</taxon>
        <taxon>Tylenchomorpha</taxon>
        <taxon>Tylenchoidea</taxon>
        <taxon>Meloidogynidae</taxon>
        <taxon>Meloidogyninae</taxon>
        <taxon>Meloidogyne</taxon>
    </lineage>
</organism>
<evidence type="ECO:0000313" key="1">
    <source>
        <dbReference type="Proteomes" id="UP000095281"/>
    </source>
</evidence>
<protein>
    <submittedName>
        <fullName evidence="2">MATH domain-containing protein</fullName>
    </submittedName>
</protein>
<dbReference type="Proteomes" id="UP000095281">
    <property type="component" value="Unplaced"/>
</dbReference>